<dbReference type="RefSeq" id="WP_174762011.1">
    <property type="nucleotide sequence ID" value="NZ_BJYS01000058.1"/>
</dbReference>
<dbReference type="InterPro" id="IPR023296">
    <property type="entry name" value="Glyco_hydro_beta-prop_sf"/>
</dbReference>
<organism evidence="1 2">
    <name type="scientific">Adhaeribacter aerolatus</name>
    <dbReference type="NCBI Taxonomy" id="670289"/>
    <lineage>
        <taxon>Bacteria</taxon>
        <taxon>Pseudomonadati</taxon>
        <taxon>Bacteroidota</taxon>
        <taxon>Cytophagia</taxon>
        <taxon>Cytophagales</taxon>
        <taxon>Hymenobacteraceae</taxon>
        <taxon>Adhaeribacter</taxon>
    </lineage>
</organism>
<name>A0A512B5T7_9BACT</name>
<keyword evidence="2" id="KW-1185">Reference proteome</keyword>
<reference evidence="1 2" key="1">
    <citation type="submission" date="2019-07" db="EMBL/GenBank/DDBJ databases">
        <title>Whole genome shotgun sequence of Adhaeribacter aerolatus NBRC 106133.</title>
        <authorList>
            <person name="Hosoyama A."/>
            <person name="Uohara A."/>
            <person name="Ohji S."/>
            <person name="Ichikawa N."/>
        </authorList>
    </citation>
    <scope>NUCLEOTIDE SEQUENCE [LARGE SCALE GENOMIC DNA]</scope>
    <source>
        <strain evidence="1 2">NBRC 106133</strain>
    </source>
</reference>
<evidence type="ECO:0000313" key="1">
    <source>
        <dbReference type="EMBL" id="GEO07335.1"/>
    </source>
</evidence>
<dbReference type="AlphaFoldDB" id="A0A512B5T7"/>
<protein>
    <submittedName>
        <fullName evidence="1">Uncharacterized protein</fullName>
    </submittedName>
</protein>
<comment type="caution">
    <text evidence="1">The sequence shown here is derived from an EMBL/GenBank/DDBJ whole genome shotgun (WGS) entry which is preliminary data.</text>
</comment>
<accession>A0A512B5T7</accession>
<dbReference type="EMBL" id="BJYS01000058">
    <property type="protein sequence ID" value="GEO07335.1"/>
    <property type="molecule type" value="Genomic_DNA"/>
</dbReference>
<evidence type="ECO:0000313" key="2">
    <source>
        <dbReference type="Proteomes" id="UP000321532"/>
    </source>
</evidence>
<dbReference type="SUPFAM" id="SSF75005">
    <property type="entry name" value="Arabinanase/levansucrase/invertase"/>
    <property type="match status" value="1"/>
</dbReference>
<dbReference type="Gene3D" id="2.115.10.20">
    <property type="entry name" value="Glycosyl hydrolase domain, family 43"/>
    <property type="match status" value="1"/>
</dbReference>
<gene>
    <name evidence="1" type="ORF">AAE02nite_49990</name>
</gene>
<dbReference type="Proteomes" id="UP000321532">
    <property type="component" value="Unassembled WGS sequence"/>
</dbReference>
<proteinExistence type="predicted"/>
<sequence>MKKYSGFTFLIGLAAAVVTFIPVKKAIAAVPLNQVQQVKATWPAATFQIRTPGYPAFKTADMGHLFAGQKNCIVRVAPELNGLTGVKMPAGFYEKGEDQPLKLKFKEPVKLLLGFFQDKAKTFRQPGSGAQLVLDSALTVTGLPSVKVYAVAYPAGTHTINPAGSGLFTVLGVVKANQPLTFRNAGLPDGRGWEPFIVEGFYDNKPLFDIVGGPDKPVVEEGMPGTEGIQGGFEGGAMVKIKGTYHMFPTERAGEKEVEAYYDRVKTRIGHWTSPDAINWTRQSTIYQASGTYALTEDDNPMNDRRGAIWSYMPIFNEEANRWYGYYLAYTVHKEIEPNHSFGRIWRAESTIPGIDGIGGPYTDKGIIMEPGLDSQPWEGRQGVASFFPYKVGEEWLGFYSGAYPFKTWADYPKKTGKGWFIGLAKADKMEGPWTRLDSTVNPVTSMHPWFIENPIVSKLPNGLYIAVFDGGPDGWGHHLPNMMGYSLSKDGYTWSEARYLPIETKVKKWWDIMRTPLGLIPEGNNVYTIVYAAIDLKRRYHPMGMVQVKLNPAVLDMKKQELEKTAILTGAQNQAKK</sequence>